<feature type="transmembrane region" description="Helical" evidence="1">
    <location>
        <begin position="33"/>
        <end position="55"/>
    </location>
</feature>
<organism evidence="3 4">
    <name type="scientific">Sutcliffiella horikoshii</name>
    <dbReference type="NCBI Taxonomy" id="79883"/>
    <lineage>
        <taxon>Bacteria</taxon>
        <taxon>Bacillati</taxon>
        <taxon>Bacillota</taxon>
        <taxon>Bacilli</taxon>
        <taxon>Bacillales</taxon>
        <taxon>Bacillaceae</taxon>
        <taxon>Sutcliffiella</taxon>
    </lineage>
</organism>
<sequence length="61" mass="6854">MKKAISLFILGVSLLVLPQMAYAKSVSGETTQPNKFIVIVSTIIIILVFSLFKWWKDRKAA</sequence>
<proteinExistence type="predicted"/>
<name>A0A5D4T0R4_9BACI</name>
<dbReference type="Proteomes" id="UP000322524">
    <property type="component" value="Unassembled WGS sequence"/>
</dbReference>
<evidence type="ECO:0000313" key="3">
    <source>
        <dbReference type="EMBL" id="TYS67844.1"/>
    </source>
</evidence>
<evidence type="ECO:0000313" key="4">
    <source>
        <dbReference type="Proteomes" id="UP000322524"/>
    </source>
</evidence>
<reference evidence="3 4" key="1">
    <citation type="submission" date="2019-08" db="EMBL/GenBank/DDBJ databases">
        <title>Bacillus genomes from the desert of Cuatro Cienegas, Coahuila.</title>
        <authorList>
            <person name="Olmedo-Alvarez G."/>
        </authorList>
    </citation>
    <scope>NUCLEOTIDE SEQUENCE [LARGE SCALE GENOMIC DNA]</scope>
    <source>
        <strain evidence="3 4">CH28_1T</strain>
    </source>
</reference>
<dbReference type="RefSeq" id="WP_148988952.1">
    <property type="nucleotide sequence ID" value="NZ_VTEV01000005.1"/>
</dbReference>
<dbReference type="AlphaFoldDB" id="A0A5D4T0R4"/>
<keyword evidence="1" id="KW-0472">Membrane</keyword>
<gene>
    <name evidence="3" type="ORF">FZC76_14910</name>
</gene>
<dbReference type="EMBL" id="VTEV01000005">
    <property type="protein sequence ID" value="TYS67844.1"/>
    <property type="molecule type" value="Genomic_DNA"/>
</dbReference>
<keyword evidence="1" id="KW-0812">Transmembrane</keyword>
<feature type="signal peptide" evidence="2">
    <location>
        <begin position="1"/>
        <end position="23"/>
    </location>
</feature>
<protein>
    <submittedName>
        <fullName evidence="3">Uncharacterized protein</fullName>
    </submittedName>
</protein>
<evidence type="ECO:0000256" key="1">
    <source>
        <dbReference type="SAM" id="Phobius"/>
    </source>
</evidence>
<keyword evidence="1" id="KW-1133">Transmembrane helix</keyword>
<evidence type="ECO:0000256" key="2">
    <source>
        <dbReference type="SAM" id="SignalP"/>
    </source>
</evidence>
<accession>A0A5D4T0R4</accession>
<dbReference type="OrthoDB" id="9938572at2"/>
<keyword evidence="2" id="KW-0732">Signal</keyword>
<comment type="caution">
    <text evidence="3">The sequence shown here is derived from an EMBL/GenBank/DDBJ whole genome shotgun (WGS) entry which is preliminary data.</text>
</comment>
<feature type="chain" id="PRO_5023055851" evidence="2">
    <location>
        <begin position="24"/>
        <end position="61"/>
    </location>
</feature>